<gene>
    <name evidence="1" type="ORF">Forpe1208_v011080</name>
</gene>
<organism evidence="1 2">
    <name type="scientific">Fusarium oxysporum f. sp. rapae</name>
    <dbReference type="NCBI Taxonomy" id="485398"/>
    <lineage>
        <taxon>Eukaryota</taxon>
        <taxon>Fungi</taxon>
        <taxon>Dikarya</taxon>
        <taxon>Ascomycota</taxon>
        <taxon>Pezizomycotina</taxon>
        <taxon>Sordariomycetes</taxon>
        <taxon>Hypocreomycetidae</taxon>
        <taxon>Hypocreales</taxon>
        <taxon>Nectriaceae</taxon>
        <taxon>Fusarium</taxon>
        <taxon>Fusarium oxysporum species complex</taxon>
    </lineage>
</organism>
<dbReference type="Proteomes" id="UP000694050">
    <property type="component" value="Unassembled WGS sequence"/>
</dbReference>
<evidence type="ECO:0000313" key="2">
    <source>
        <dbReference type="Proteomes" id="UP000694050"/>
    </source>
</evidence>
<proteinExistence type="predicted"/>
<name>A0A8J5NV95_FUSOX</name>
<protein>
    <submittedName>
        <fullName evidence="1">Uncharacterized protein</fullName>
    </submittedName>
</protein>
<accession>A0A8J5NV95</accession>
<dbReference type="EMBL" id="JAELUQ010000008">
    <property type="protein sequence ID" value="KAG7409333.1"/>
    <property type="molecule type" value="Genomic_DNA"/>
</dbReference>
<reference evidence="1" key="1">
    <citation type="submission" date="2021-04" db="EMBL/GenBank/DDBJ databases">
        <title>First draft genome resource for Brassicaceae pathogens Fusarium oxysporum f. sp. raphani and Fusarium oxysporum f. sp. rapae.</title>
        <authorList>
            <person name="Asai S."/>
        </authorList>
    </citation>
    <scope>NUCLEOTIDE SEQUENCE</scope>
    <source>
        <strain evidence="1">Tf1208</strain>
    </source>
</reference>
<evidence type="ECO:0000313" key="1">
    <source>
        <dbReference type="EMBL" id="KAG7409333.1"/>
    </source>
</evidence>
<sequence length="197" mass="23027">MSDQSLPFRNKSFMSDLRREYKQRVANFAEDVVQVYEFRAKVDRANRESKEGLGKDINQTLRNHKAEDDITALSHQLGTKVIPEHWYECILESVRENEKLKAQEKMVREKYYGLYHHKGHPRMTRDNGYYTRRMDCYAESLFSPQDTTEDGSLPVKIVKRLEFLKLYGETDISESDFEQDLSARTDIPIAALRPAGV</sequence>
<dbReference type="AlphaFoldDB" id="A0A8J5NV95"/>
<comment type="caution">
    <text evidence="1">The sequence shown here is derived from an EMBL/GenBank/DDBJ whole genome shotgun (WGS) entry which is preliminary data.</text>
</comment>